<keyword evidence="1" id="KW-1015">Disulfide bond</keyword>
<keyword evidence="2" id="KW-0325">Glycoprotein</keyword>
<feature type="compositionally biased region" description="Low complexity" evidence="3">
    <location>
        <begin position="287"/>
        <end position="316"/>
    </location>
</feature>
<dbReference type="Proteomes" id="UP000019763">
    <property type="component" value="Unassembled WGS sequence"/>
</dbReference>
<dbReference type="GO" id="GO:0007160">
    <property type="term" value="P:cell-matrix adhesion"/>
    <property type="evidence" value="ECO:0007669"/>
    <property type="project" value="TreeGrafter"/>
</dbReference>
<dbReference type="InterPro" id="IPR036465">
    <property type="entry name" value="vWFA_dom_sf"/>
</dbReference>
<dbReference type="GO" id="GO:0005925">
    <property type="term" value="C:focal adhesion"/>
    <property type="evidence" value="ECO:0007669"/>
    <property type="project" value="TreeGrafter"/>
</dbReference>
<dbReference type="GO" id="GO:0007229">
    <property type="term" value="P:integrin-mediated signaling pathway"/>
    <property type="evidence" value="ECO:0007669"/>
    <property type="project" value="UniProtKB-KW"/>
</dbReference>
<dbReference type="GO" id="GO:0016477">
    <property type="term" value="P:cell migration"/>
    <property type="evidence" value="ECO:0007669"/>
    <property type="project" value="TreeGrafter"/>
</dbReference>
<dbReference type="GO" id="GO:0033627">
    <property type="term" value="P:cell adhesion mediated by integrin"/>
    <property type="evidence" value="ECO:0007669"/>
    <property type="project" value="TreeGrafter"/>
</dbReference>
<keyword evidence="5" id="KW-1185">Reference proteome</keyword>
<dbReference type="SUPFAM" id="SSF53300">
    <property type="entry name" value="vWA-like"/>
    <property type="match status" value="1"/>
</dbReference>
<evidence type="ECO:0000256" key="2">
    <source>
        <dbReference type="ARBA" id="ARBA00023180"/>
    </source>
</evidence>
<accession>A0A023BBY4</accession>
<keyword evidence="4" id="KW-0401">Integrin</keyword>
<dbReference type="eggNOG" id="KOG1226">
    <property type="taxonomic scope" value="Eukaryota"/>
</dbReference>
<dbReference type="PANTHER" id="PTHR10082">
    <property type="entry name" value="INTEGRIN BETA SUBUNIT"/>
    <property type="match status" value="1"/>
</dbReference>
<dbReference type="GO" id="GO:0098609">
    <property type="term" value="P:cell-cell adhesion"/>
    <property type="evidence" value="ECO:0007669"/>
    <property type="project" value="TreeGrafter"/>
</dbReference>
<dbReference type="PANTHER" id="PTHR10082:SF3">
    <property type="entry name" value="INTEGRIN BETA-LIKE PROTEIN 1"/>
    <property type="match status" value="1"/>
</dbReference>
<dbReference type="EMBL" id="AFNH02000135">
    <property type="protein sequence ID" value="EZG81641.1"/>
    <property type="molecule type" value="Genomic_DNA"/>
</dbReference>
<dbReference type="PRINTS" id="PR01217">
    <property type="entry name" value="PRICHEXTENSN"/>
</dbReference>
<dbReference type="RefSeq" id="XP_011134211.1">
    <property type="nucleotide sequence ID" value="XM_011135909.1"/>
</dbReference>
<sequence>MRVIGAVVPVLSLVYGRQSYSESCFLPIDLMILQDTTGSFDDDLPNVSKNIPVIVEKVLEQNPGSWFGAAEFKDKPYRDLGEPDDFCYRISSKMTPEVAEFQKAYDTLYASGGGDIPEAQLHALINVVSDSAVGWRAINNHLKEPSDQFAAARMIVVSTDAVPHDPTDYEMYNEEPLPEEPRPPIFMPAFPDSFHSISISDQCRIYDYPTMEQAAAVIKANDAQVVFLVPQTEAAAVEKWKLFNEQYLGQPTSFLQFISSDSSNIVEVILQAVSEVSNYICFGTTTPAPVTTAGSTETAPAPTTTTPAPTTTTPAPTTTPPAPVATPPAPVATPPAPVATPPAPVATPPAPIATPPTPR</sequence>
<dbReference type="AlphaFoldDB" id="A0A023BBY4"/>
<evidence type="ECO:0000313" key="5">
    <source>
        <dbReference type="Proteomes" id="UP000019763"/>
    </source>
</evidence>
<organism evidence="4 5">
    <name type="scientific">Gregarina niphandrodes</name>
    <name type="common">Septate eugregarine</name>
    <dbReference type="NCBI Taxonomy" id="110365"/>
    <lineage>
        <taxon>Eukaryota</taxon>
        <taxon>Sar</taxon>
        <taxon>Alveolata</taxon>
        <taxon>Apicomplexa</taxon>
        <taxon>Conoidasida</taxon>
        <taxon>Gregarinasina</taxon>
        <taxon>Eugregarinorida</taxon>
        <taxon>Gregarinidae</taxon>
        <taxon>Gregarina</taxon>
    </lineage>
</organism>
<evidence type="ECO:0000256" key="3">
    <source>
        <dbReference type="SAM" id="MobiDB-lite"/>
    </source>
</evidence>
<dbReference type="OrthoDB" id="301415at2759"/>
<evidence type="ECO:0000313" key="4">
    <source>
        <dbReference type="EMBL" id="EZG81641.1"/>
    </source>
</evidence>
<feature type="compositionally biased region" description="Pro residues" evidence="3">
    <location>
        <begin position="317"/>
        <end position="359"/>
    </location>
</feature>
<protein>
    <submittedName>
        <fullName evidence="4">Integrin beta</fullName>
    </submittedName>
</protein>
<dbReference type="GO" id="GO:0009986">
    <property type="term" value="C:cell surface"/>
    <property type="evidence" value="ECO:0007669"/>
    <property type="project" value="TreeGrafter"/>
</dbReference>
<dbReference type="Gene3D" id="3.40.50.410">
    <property type="entry name" value="von Willebrand factor, type A domain"/>
    <property type="match status" value="1"/>
</dbReference>
<name>A0A023BBY4_GRENI</name>
<dbReference type="GO" id="GO:0005178">
    <property type="term" value="F:integrin binding"/>
    <property type="evidence" value="ECO:0007669"/>
    <property type="project" value="TreeGrafter"/>
</dbReference>
<dbReference type="GO" id="GO:0008305">
    <property type="term" value="C:integrin complex"/>
    <property type="evidence" value="ECO:0007669"/>
    <property type="project" value="TreeGrafter"/>
</dbReference>
<gene>
    <name evidence="4" type="ORF">GNI_018560</name>
</gene>
<reference evidence="4" key="1">
    <citation type="submission" date="2013-12" db="EMBL/GenBank/DDBJ databases">
        <authorList>
            <person name="Omoto C.K."/>
            <person name="Sibley D."/>
            <person name="Venepally P."/>
            <person name="Hadjithomas M."/>
            <person name="Karamycheva S."/>
            <person name="Brunk B."/>
            <person name="Roos D."/>
            <person name="Caler E."/>
            <person name="Lorenzi H."/>
        </authorList>
    </citation>
    <scope>NUCLEOTIDE SEQUENCE</scope>
</reference>
<feature type="region of interest" description="Disordered" evidence="3">
    <location>
        <begin position="287"/>
        <end position="359"/>
    </location>
</feature>
<dbReference type="InterPro" id="IPR015812">
    <property type="entry name" value="Integrin_bsu"/>
</dbReference>
<proteinExistence type="predicted"/>
<dbReference type="GeneID" id="22910938"/>
<evidence type="ECO:0000256" key="1">
    <source>
        <dbReference type="ARBA" id="ARBA00023157"/>
    </source>
</evidence>
<dbReference type="VEuPathDB" id="CryptoDB:GNI_018560"/>
<comment type="caution">
    <text evidence="4">The sequence shown here is derived from an EMBL/GenBank/DDBJ whole genome shotgun (WGS) entry which is preliminary data.</text>
</comment>